<dbReference type="Gramene" id="KQL00654">
    <property type="protein sequence ID" value="KQL00654"/>
    <property type="gene ID" value="SETIT_014845mg"/>
</dbReference>
<dbReference type="EnsemblPlants" id="KQL00654">
    <property type="protein sequence ID" value="KQL00654"/>
    <property type="gene ID" value="SETIT_014845mg"/>
</dbReference>
<dbReference type="InParanoid" id="K3YKS6"/>
<dbReference type="EMBL" id="AGNK02003541">
    <property type="status" value="NOT_ANNOTATED_CDS"/>
    <property type="molecule type" value="Genomic_DNA"/>
</dbReference>
<dbReference type="Proteomes" id="UP000004995">
    <property type="component" value="Unassembled WGS sequence"/>
</dbReference>
<dbReference type="HOGENOM" id="CLU_3145332_0_0_1"/>
<proteinExistence type="predicted"/>
<sequence length="49" mass="5506">MASGHEDGPCSGHEKMKKPATSTFHPTLWGDFFLSHKPPTSPQVYYRLC</sequence>
<reference evidence="2" key="1">
    <citation type="journal article" date="2012" name="Nat. Biotechnol.">
        <title>Reference genome sequence of the model plant Setaria.</title>
        <authorList>
            <person name="Bennetzen J.L."/>
            <person name="Schmutz J."/>
            <person name="Wang H."/>
            <person name="Percifield R."/>
            <person name="Hawkins J."/>
            <person name="Pontaroli A.C."/>
            <person name="Estep M."/>
            <person name="Feng L."/>
            <person name="Vaughn J.N."/>
            <person name="Grimwood J."/>
            <person name="Jenkins J."/>
            <person name="Barry K."/>
            <person name="Lindquist E."/>
            <person name="Hellsten U."/>
            <person name="Deshpande S."/>
            <person name="Wang X."/>
            <person name="Wu X."/>
            <person name="Mitros T."/>
            <person name="Triplett J."/>
            <person name="Yang X."/>
            <person name="Ye C.Y."/>
            <person name="Mauro-Herrera M."/>
            <person name="Wang L."/>
            <person name="Li P."/>
            <person name="Sharma M."/>
            <person name="Sharma R."/>
            <person name="Ronald P.C."/>
            <person name="Panaud O."/>
            <person name="Kellogg E.A."/>
            <person name="Brutnell T.P."/>
            <person name="Doust A.N."/>
            <person name="Tuskan G.A."/>
            <person name="Rokhsar D."/>
            <person name="Devos K.M."/>
        </authorList>
    </citation>
    <scope>NUCLEOTIDE SEQUENCE [LARGE SCALE GENOMIC DNA]</scope>
    <source>
        <strain evidence="2">cv. Yugu1</strain>
    </source>
</reference>
<keyword evidence="2" id="KW-1185">Reference proteome</keyword>
<name>K3YKS6_SETIT</name>
<organism evidence="1 2">
    <name type="scientific">Setaria italica</name>
    <name type="common">Foxtail millet</name>
    <name type="synonym">Panicum italicum</name>
    <dbReference type="NCBI Taxonomy" id="4555"/>
    <lineage>
        <taxon>Eukaryota</taxon>
        <taxon>Viridiplantae</taxon>
        <taxon>Streptophyta</taxon>
        <taxon>Embryophyta</taxon>
        <taxon>Tracheophyta</taxon>
        <taxon>Spermatophyta</taxon>
        <taxon>Magnoliopsida</taxon>
        <taxon>Liliopsida</taxon>
        <taxon>Poales</taxon>
        <taxon>Poaceae</taxon>
        <taxon>PACMAD clade</taxon>
        <taxon>Panicoideae</taxon>
        <taxon>Panicodae</taxon>
        <taxon>Paniceae</taxon>
        <taxon>Cenchrinae</taxon>
        <taxon>Setaria</taxon>
    </lineage>
</organism>
<evidence type="ECO:0000313" key="1">
    <source>
        <dbReference type="EnsemblPlants" id="KQL00654"/>
    </source>
</evidence>
<accession>K3YKS6</accession>
<reference evidence="1" key="2">
    <citation type="submission" date="2018-08" db="UniProtKB">
        <authorList>
            <consortium name="EnsemblPlants"/>
        </authorList>
    </citation>
    <scope>IDENTIFICATION</scope>
    <source>
        <strain evidence="1">Yugu1</strain>
    </source>
</reference>
<dbReference type="AlphaFoldDB" id="K3YKS6"/>
<evidence type="ECO:0000313" key="2">
    <source>
        <dbReference type="Proteomes" id="UP000004995"/>
    </source>
</evidence>
<protein>
    <submittedName>
        <fullName evidence="1">Uncharacterized protein</fullName>
    </submittedName>
</protein>